<keyword evidence="3" id="KW-0843">Virulence</keyword>
<keyword evidence="9" id="KW-1185">Reference proteome</keyword>
<evidence type="ECO:0000259" key="7">
    <source>
        <dbReference type="PROSITE" id="PS51782"/>
    </source>
</evidence>
<evidence type="ECO:0000313" key="8">
    <source>
        <dbReference type="EMBL" id="TPX15927.1"/>
    </source>
</evidence>
<evidence type="ECO:0000313" key="9">
    <source>
        <dbReference type="Proteomes" id="UP000319257"/>
    </source>
</evidence>
<dbReference type="InParanoid" id="A0A507B7Z3"/>
<dbReference type="Pfam" id="PF01476">
    <property type="entry name" value="LysM"/>
    <property type="match status" value="4"/>
</dbReference>
<feature type="domain" description="LysM" evidence="7">
    <location>
        <begin position="208"/>
        <end position="254"/>
    </location>
</feature>
<evidence type="ECO:0000256" key="2">
    <source>
        <dbReference type="ARBA" id="ARBA00022729"/>
    </source>
</evidence>
<reference evidence="8 9" key="1">
    <citation type="submission" date="2019-06" db="EMBL/GenBank/DDBJ databases">
        <title>Draft genome sequence of the filamentous fungus Phialemoniopsis curvata isolated from diesel fuel.</title>
        <authorList>
            <person name="Varaljay V.A."/>
            <person name="Lyon W.J."/>
            <person name="Crouch A.L."/>
            <person name="Drake C.E."/>
            <person name="Hollomon J.M."/>
            <person name="Nadeau L.J."/>
            <person name="Nunn H.S."/>
            <person name="Stevenson B.S."/>
            <person name="Bojanowski C.L."/>
            <person name="Crookes-Goodson W.J."/>
        </authorList>
    </citation>
    <scope>NUCLEOTIDE SEQUENCE [LARGE SCALE GENOMIC DNA]</scope>
    <source>
        <strain evidence="8 9">D216</strain>
    </source>
</reference>
<sequence>MLCALKLAALAVLIQVRLGAAYLVDPPTTAPSDTIQDCTNWAVATSSDTCNTLADSGGITLSQLYSYNPSLATSGCPVQVGLSYCIEQNFGVPPTPTTTAPPPPTSSAGNGVTTPTPTQDGMTTNCNKFHKVVSGDTCGAIASAAGISVSDFYSWNPSVKTDCSLLFLDYYVCTGIIGGSSPPTTTTPGNGISTPTPTQDGMTGNCNKFYKVKSGDTCGSIASSSGISLVNFYAWNPAVKSDCSLLFLDYYVCVNVIGNTPTTTKPGNGVATPTPTQTNMTKNCKTFHLVVSGDTCQKIADNAHISLANFYSWNPDVKTDCSLLFLGYYVCIGLI</sequence>
<dbReference type="SUPFAM" id="SSF54106">
    <property type="entry name" value="LysM domain"/>
    <property type="match status" value="3"/>
</dbReference>
<evidence type="ECO:0000256" key="4">
    <source>
        <dbReference type="ARBA" id="ARBA00044955"/>
    </source>
</evidence>
<evidence type="ECO:0000256" key="3">
    <source>
        <dbReference type="ARBA" id="ARBA00023026"/>
    </source>
</evidence>
<dbReference type="SMART" id="SM00257">
    <property type="entry name" value="LysM"/>
    <property type="match status" value="3"/>
</dbReference>
<dbReference type="GO" id="GO:0008061">
    <property type="term" value="F:chitin binding"/>
    <property type="evidence" value="ECO:0007669"/>
    <property type="project" value="UniProtKB-KW"/>
</dbReference>
<organism evidence="8 9">
    <name type="scientific">Thyridium curvatum</name>
    <dbReference type="NCBI Taxonomy" id="1093900"/>
    <lineage>
        <taxon>Eukaryota</taxon>
        <taxon>Fungi</taxon>
        <taxon>Dikarya</taxon>
        <taxon>Ascomycota</taxon>
        <taxon>Pezizomycotina</taxon>
        <taxon>Sordariomycetes</taxon>
        <taxon>Sordariomycetidae</taxon>
        <taxon>Thyridiales</taxon>
        <taxon>Thyridiaceae</taxon>
        <taxon>Thyridium</taxon>
    </lineage>
</organism>
<dbReference type="PROSITE" id="PS51782">
    <property type="entry name" value="LYSM"/>
    <property type="match status" value="4"/>
</dbReference>
<dbReference type="PANTHER" id="PTHR34997:SF2">
    <property type="entry name" value="LYSM DOMAIN-CONTAINING PROTEIN-RELATED"/>
    <property type="match status" value="1"/>
</dbReference>
<dbReference type="CDD" id="cd00118">
    <property type="entry name" value="LysM"/>
    <property type="match status" value="2"/>
</dbReference>
<dbReference type="EMBL" id="SKBQ01000001">
    <property type="protein sequence ID" value="TPX15927.1"/>
    <property type="molecule type" value="Genomic_DNA"/>
</dbReference>
<keyword evidence="2 6" id="KW-0732">Signal</keyword>
<gene>
    <name evidence="8" type="ORF">E0L32_000261</name>
</gene>
<feature type="domain" description="LysM" evidence="7">
    <location>
        <begin position="286"/>
        <end position="332"/>
    </location>
</feature>
<dbReference type="Gene3D" id="3.10.350.10">
    <property type="entry name" value="LysM domain"/>
    <property type="match status" value="4"/>
</dbReference>
<feature type="domain" description="LysM" evidence="7">
    <location>
        <begin position="40"/>
        <end position="86"/>
    </location>
</feature>
<name>A0A507B7Z3_9PEZI</name>
<protein>
    <recommendedName>
        <fullName evidence="7">LysM domain-containing protein</fullName>
    </recommendedName>
</protein>
<evidence type="ECO:0000256" key="5">
    <source>
        <dbReference type="SAM" id="MobiDB-lite"/>
    </source>
</evidence>
<dbReference type="InterPro" id="IPR018392">
    <property type="entry name" value="LysM"/>
</dbReference>
<dbReference type="Proteomes" id="UP000319257">
    <property type="component" value="Unassembled WGS sequence"/>
</dbReference>
<feature type="signal peptide" evidence="6">
    <location>
        <begin position="1"/>
        <end position="21"/>
    </location>
</feature>
<comment type="caution">
    <text evidence="8">The sequence shown here is derived from an EMBL/GenBank/DDBJ whole genome shotgun (WGS) entry which is preliminary data.</text>
</comment>
<evidence type="ECO:0000256" key="6">
    <source>
        <dbReference type="SAM" id="SignalP"/>
    </source>
</evidence>
<feature type="compositionally biased region" description="Pro residues" evidence="5">
    <location>
        <begin position="94"/>
        <end position="105"/>
    </location>
</feature>
<evidence type="ECO:0000256" key="1">
    <source>
        <dbReference type="ARBA" id="ARBA00022669"/>
    </source>
</evidence>
<comment type="similarity">
    <text evidence="4">Belongs to the secreted LysM effector family.</text>
</comment>
<dbReference type="RefSeq" id="XP_030997638.1">
    <property type="nucleotide sequence ID" value="XM_031136818.1"/>
</dbReference>
<feature type="chain" id="PRO_5021484260" description="LysM domain-containing protein" evidence="6">
    <location>
        <begin position="22"/>
        <end position="335"/>
    </location>
</feature>
<dbReference type="PANTHER" id="PTHR34997">
    <property type="entry name" value="AM15"/>
    <property type="match status" value="1"/>
</dbReference>
<feature type="domain" description="LysM" evidence="7">
    <location>
        <begin position="128"/>
        <end position="174"/>
    </location>
</feature>
<dbReference type="InterPro" id="IPR052210">
    <property type="entry name" value="LysM1-like"/>
</dbReference>
<dbReference type="STRING" id="1093900.A0A507B7Z3"/>
<dbReference type="OrthoDB" id="2281372at2759"/>
<feature type="region of interest" description="Disordered" evidence="5">
    <location>
        <begin position="94"/>
        <end position="121"/>
    </location>
</feature>
<accession>A0A507B7Z3</accession>
<keyword evidence="1" id="KW-0147">Chitin-binding</keyword>
<proteinExistence type="inferred from homology"/>
<dbReference type="AlphaFoldDB" id="A0A507B7Z3"/>
<dbReference type="GeneID" id="41967708"/>
<dbReference type="InterPro" id="IPR036779">
    <property type="entry name" value="LysM_dom_sf"/>
</dbReference>